<proteinExistence type="predicted"/>
<dbReference type="EMBL" id="HG685743">
    <property type="protein sequence ID" value="CDJ33857.1"/>
    <property type="molecule type" value="Genomic_DNA"/>
</dbReference>
<dbReference type="OrthoDB" id="426718at2759"/>
<dbReference type="Gene3D" id="3.40.50.1820">
    <property type="entry name" value="alpha/beta hydrolase"/>
    <property type="match status" value="1"/>
</dbReference>
<dbReference type="PANTHER" id="PTHR45856:SF11">
    <property type="entry name" value="FUNGAL LIPASE-LIKE DOMAIN-CONTAINING PROTEIN"/>
    <property type="match status" value="1"/>
</dbReference>
<sequence length="921" mass="103153">MMAHRLFPFVFLFLFTASWTLVFVFCAPDEAPETAGVSSGQQATSKQRAAELLNEFAGENDVAAIMAEYTNSSAPYVLVGEDRDDCPQMEGAEAATAFPASVFLRQAQGLTTTPTVTMDQTGRSSGPCPKTFLQETPYYGRRAAANHMGPEQQTTLGDLKGTVDLTRLGLDREFNEKAYESMRVCNNFFFSGSGNTRHSSDPACVVAQLDEGAKNIKALDVTSLSELHPRLRSALVFASNIAFPRQKRDWIRKLITSSSLRLAWHVVDAFTSMNIDMLEANVGEALNQIVVKDLKLLRPLTDLIQFGLSQTLCGFEPHTIILLTFGARPLGIRCGFSILPNYEHCVAYSSVQLQCMRRAVAATVCTTYEEYPEKSWQDAARHPSPDSPDYKDYPIYDYLRSAGAEVAFPKNIPSDWQPRVYDGNRTTHRAVGERAKFSFPADWKKQVYDSWHNLWALQLTLFDVGSMWQWSHRLNAETFFFKPWKVTRVGTVLVAEAGPLRHDDLTPRFRVDPSKPPDSQISESCPRHLTDLEFFEKLKVPKGHLTAQWGRIDFWRSLGVLGWNCPASEASVPCPPKVQQDKCGVDATYTRPIETPWLFRLERQPEWVTWETDEKNNDYVDKIWAVRGTASPKMWLLNTMWETTVDPELSPSAEAKVHSGFLFAFKRIFKEMLNDDLKEVAAKAEATQKRQVVLFTGHSLGGAVAQIAAWYYANQARSLLDAGLLQIRCVTFGTPAWGSEAAYKEFMNTGVLIHDIATSMDPVTTLNGEPALGHGLQWRKPFHYRIMLEDLEHVVVASKNPTEPNFFGRLWTRTDLHAGNFLKRTFGALASLSNVDSVFLNPVLTHFLSYTAVMTIMADLVPEADFGSALAAPLMGDPPKSYGAHELCTALIATQGRMKWVMNQLAHEANRAPKARRINSP</sequence>
<accession>U6KCC5</accession>
<evidence type="ECO:0000313" key="4">
    <source>
        <dbReference type="Proteomes" id="UP000030744"/>
    </source>
</evidence>
<dbReference type="SUPFAM" id="SSF53474">
    <property type="entry name" value="alpha/beta-Hydrolases"/>
    <property type="match status" value="1"/>
</dbReference>
<feature type="chain" id="PRO_5004672776" evidence="1">
    <location>
        <begin position="27"/>
        <end position="921"/>
    </location>
</feature>
<keyword evidence="4" id="KW-1185">Reference proteome</keyword>
<evidence type="ECO:0000256" key="1">
    <source>
        <dbReference type="SAM" id="SignalP"/>
    </source>
</evidence>
<keyword evidence="1" id="KW-0732">Signal</keyword>
<dbReference type="VEuPathDB" id="ToxoDB:EMH_0017630"/>
<protein>
    <submittedName>
        <fullName evidence="3">Lipase domain-containing protein, putative</fullName>
    </submittedName>
</protein>
<dbReference type="AlphaFoldDB" id="U6KCC5"/>
<reference evidence="3" key="2">
    <citation type="submission" date="2013-10" db="EMBL/GenBank/DDBJ databases">
        <authorList>
            <person name="Aslett M."/>
        </authorList>
    </citation>
    <scope>NUCLEOTIDE SEQUENCE [LARGE SCALE GENOMIC DNA]</scope>
    <source>
        <strain evidence="3">Houghton</strain>
    </source>
</reference>
<dbReference type="InterPro" id="IPR051218">
    <property type="entry name" value="Sec_MonoDiacylglyc_Lipase"/>
</dbReference>
<dbReference type="RefSeq" id="XP_013356420.1">
    <property type="nucleotide sequence ID" value="XM_013500966.1"/>
</dbReference>
<dbReference type="InterPro" id="IPR029058">
    <property type="entry name" value="AB_hydrolase_fold"/>
</dbReference>
<feature type="domain" description="Fungal lipase-type" evidence="2">
    <location>
        <begin position="625"/>
        <end position="767"/>
    </location>
</feature>
<dbReference type="InterPro" id="IPR002921">
    <property type="entry name" value="Fungal_lipase-type"/>
</dbReference>
<dbReference type="CDD" id="cd00519">
    <property type="entry name" value="Lipase_3"/>
    <property type="match status" value="1"/>
</dbReference>
<reference evidence="3" key="1">
    <citation type="submission" date="2013-10" db="EMBL/GenBank/DDBJ databases">
        <title>Genomic analysis of the causative agents of coccidiosis in chickens.</title>
        <authorList>
            <person name="Reid A.J."/>
            <person name="Blake D."/>
            <person name="Billington K."/>
            <person name="Browne H."/>
            <person name="Dunn M."/>
            <person name="Hung S."/>
            <person name="Kawahara F."/>
            <person name="Miranda-Saavedra D."/>
            <person name="Mourier T."/>
            <person name="Nagra H."/>
            <person name="Otto T.D."/>
            <person name="Rawlings N."/>
            <person name="Sanchez A."/>
            <person name="Sanders M."/>
            <person name="Subramaniam C."/>
            <person name="Tay Y."/>
            <person name="Dear P."/>
            <person name="Doerig C."/>
            <person name="Gruber A."/>
            <person name="Parkinson J."/>
            <person name="Shirley M."/>
            <person name="Wan K.L."/>
            <person name="Berriman M."/>
            <person name="Tomley F."/>
            <person name="Pain A."/>
        </authorList>
    </citation>
    <scope>NUCLEOTIDE SEQUENCE [LARGE SCALE GENOMIC DNA]</scope>
    <source>
        <strain evidence="3">Houghton</strain>
    </source>
</reference>
<feature type="signal peptide" evidence="1">
    <location>
        <begin position="1"/>
        <end position="26"/>
    </location>
</feature>
<evidence type="ECO:0000259" key="2">
    <source>
        <dbReference type="Pfam" id="PF01764"/>
    </source>
</evidence>
<evidence type="ECO:0000313" key="3">
    <source>
        <dbReference type="EMBL" id="CDJ33857.1"/>
    </source>
</evidence>
<gene>
    <name evidence="3" type="ORF">EMH_0017630</name>
</gene>
<dbReference type="GeneID" id="25376700"/>
<organism evidence="3 4">
    <name type="scientific">Eimeria mitis</name>
    <dbReference type="NCBI Taxonomy" id="44415"/>
    <lineage>
        <taxon>Eukaryota</taxon>
        <taxon>Sar</taxon>
        <taxon>Alveolata</taxon>
        <taxon>Apicomplexa</taxon>
        <taxon>Conoidasida</taxon>
        <taxon>Coccidia</taxon>
        <taxon>Eucoccidiorida</taxon>
        <taxon>Eimeriorina</taxon>
        <taxon>Eimeriidae</taxon>
        <taxon>Eimeria</taxon>
    </lineage>
</organism>
<dbReference type="GO" id="GO:0006629">
    <property type="term" value="P:lipid metabolic process"/>
    <property type="evidence" value="ECO:0007669"/>
    <property type="project" value="InterPro"/>
</dbReference>
<dbReference type="Pfam" id="PF01764">
    <property type="entry name" value="Lipase_3"/>
    <property type="match status" value="1"/>
</dbReference>
<dbReference type="Proteomes" id="UP000030744">
    <property type="component" value="Unassembled WGS sequence"/>
</dbReference>
<name>U6KCC5_9EIME</name>
<dbReference type="PANTHER" id="PTHR45856">
    <property type="entry name" value="ALPHA/BETA-HYDROLASES SUPERFAMILY PROTEIN"/>
    <property type="match status" value="1"/>
</dbReference>